<accession>A0A5C1A8D0</accession>
<reference evidence="2" key="1">
    <citation type="submission" date="2019-08" db="EMBL/GenBank/DDBJ databases">
        <title>Limnoglobus roseus gen. nov., sp. nov., a novel freshwater planctomycete with a giant genome from the family Gemmataceae.</title>
        <authorList>
            <person name="Kulichevskaya I.S."/>
            <person name="Naumoff D.G."/>
            <person name="Miroshnikov K."/>
            <person name="Ivanova A."/>
            <person name="Philippov D.A."/>
            <person name="Hakobyan A."/>
            <person name="Rijpstra I.C."/>
            <person name="Sinninghe Damste J.S."/>
            <person name="Liesack W."/>
            <person name="Dedysh S.N."/>
        </authorList>
    </citation>
    <scope>NUCLEOTIDE SEQUENCE [LARGE SCALE GENOMIC DNA]</scope>
    <source>
        <strain evidence="2">PX52</strain>
    </source>
</reference>
<keyword evidence="2" id="KW-1185">Reference proteome</keyword>
<name>A0A5C1A8D0_9BACT</name>
<proteinExistence type="predicted"/>
<dbReference type="Proteomes" id="UP000324974">
    <property type="component" value="Chromosome"/>
</dbReference>
<organism evidence="1 2">
    <name type="scientific">Limnoglobus roseus</name>
    <dbReference type="NCBI Taxonomy" id="2598579"/>
    <lineage>
        <taxon>Bacteria</taxon>
        <taxon>Pseudomonadati</taxon>
        <taxon>Planctomycetota</taxon>
        <taxon>Planctomycetia</taxon>
        <taxon>Gemmatales</taxon>
        <taxon>Gemmataceae</taxon>
        <taxon>Limnoglobus</taxon>
    </lineage>
</organism>
<protein>
    <submittedName>
        <fullName evidence="1">IS630 family transposase</fullName>
    </submittedName>
</protein>
<dbReference type="AlphaFoldDB" id="A0A5C1A8D0"/>
<evidence type="ECO:0000313" key="1">
    <source>
        <dbReference type="EMBL" id="QEL15579.1"/>
    </source>
</evidence>
<sequence length="70" mass="7594">MTSSGSGPPPDRFVFLDEAWVKTNMTRRYGWGPTNRRVVEAVTHGHGRTTTFMAALRATGLVARSSSTGP</sequence>
<evidence type="ECO:0000313" key="2">
    <source>
        <dbReference type="Proteomes" id="UP000324974"/>
    </source>
</evidence>
<dbReference type="KEGG" id="lrs:PX52LOC_02508"/>
<dbReference type="EMBL" id="CP042425">
    <property type="protein sequence ID" value="QEL15579.1"/>
    <property type="molecule type" value="Genomic_DNA"/>
</dbReference>
<gene>
    <name evidence="1" type="ORF">PX52LOC_02508</name>
</gene>
<dbReference type="RefSeq" id="WP_168218952.1">
    <property type="nucleotide sequence ID" value="NZ_CP042425.1"/>
</dbReference>